<name>A0A4Y2IQD4_ARAVE</name>
<dbReference type="AlphaFoldDB" id="A0A4Y2IQD4"/>
<evidence type="ECO:0000313" key="1">
    <source>
        <dbReference type="EMBL" id="GBM79884.1"/>
    </source>
</evidence>
<keyword evidence="2" id="KW-1185">Reference proteome</keyword>
<evidence type="ECO:0000313" key="2">
    <source>
        <dbReference type="Proteomes" id="UP000499080"/>
    </source>
</evidence>
<gene>
    <name evidence="1" type="ORF">AVEN_220437_1</name>
</gene>
<proteinExistence type="predicted"/>
<dbReference type="EMBL" id="BGPR01002847">
    <property type="protein sequence ID" value="GBM79884.1"/>
    <property type="molecule type" value="Genomic_DNA"/>
</dbReference>
<organism evidence="1 2">
    <name type="scientific">Araneus ventricosus</name>
    <name type="common">Orbweaver spider</name>
    <name type="synonym">Epeira ventricosa</name>
    <dbReference type="NCBI Taxonomy" id="182803"/>
    <lineage>
        <taxon>Eukaryota</taxon>
        <taxon>Metazoa</taxon>
        <taxon>Ecdysozoa</taxon>
        <taxon>Arthropoda</taxon>
        <taxon>Chelicerata</taxon>
        <taxon>Arachnida</taxon>
        <taxon>Araneae</taxon>
        <taxon>Araneomorphae</taxon>
        <taxon>Entelegynae</taxon>
        <taxon>Araneoidea</taxon>
        <taxon>Araneidae</taxon>
        <taxon>Araneus</taxon>
    </lineage>
</organism>
<protein>
    <submittedName>
        <fullName evidence="1">Uncharacterized protein</fullName>
    </submittedName>
</protein>
<sequence>MTVDILKNVRHYMKDNYAPIVIAENLQIPVTLPQWVIKSAIALLDMLNLKNLVPSVTVVRIHIQIHVSLKWMVLENVSAILDMLYKMDYVKVK</sequence>
<reference evidence="1 2" key="1">
    <citation type="journal article" date="2019" name="Sci. Rep.">
        <title>Orb-weaving spider Araneus ventricosus genome elucidates the spidroin gene catalogue.</title>
        <authorList>
            <person name="Kono N."/>
            <person name="Nakamura H."/>
            <person name="Ohtoshi R."/>
            <person name="Moran D.A.P."/>
            <person name="Shinohara A."/>
            <person name="Yoshida Y."/>
            <person name="Fujiwara M."/>
            <person name="Mori M."/>
            <person name="Tomita M."/>
            <person name="Arakawa K."/>
        </authorList>
    </citation>
    <scope>NUCLEOTIDE SEQUENCE [LARGE SCALE GENOMIC DNA]</scope>
</reference>
<comment type="caution">
    <text evidence="1">The sequence shown here is derived from an EMBL/GenBank/DDBJ whole genome shotgun (WGS) entry which is preliminary data.</text>
</comment>
<accession>A0A4Y2IQD4</accession>
<dbReference type="Proteomes" id="UP000499080">
    <property type="component" value="Unassembled WGS sequence"/>
</dbReference>